<comment type="caution">
    <text evidence="3">The sequence shown here is derived from an EMBL/GenBank/DDBJ whole genome shotgun (WGS) entry which is preliminary data.</text>
</comment>
<dbReference type="OrthoDB" id="9816001at2"/>
<dbReference type="GO" id="GO:0001681">
    <property type="term" value="F:sialate O-acetylesterase activity"/>
    <property type="evidence" value="ECO:0007669"/>
    <property type="project" value="InterPro"/>
</dbReference>
<feature type="domain" description="Sialate O-acetylesterase" evidence="2">
    <location>
        <begin position="425"/>
        <end position="543"/>
    </location>
</feature>
<dbReference type="PANTHER" id="PTHR22901">
    <property type="entry name" value="SIALATE O-ACETYLESTERASE"/>
    <property type="match status" value="1"/>
</dbReference>
<dbReference type="PANTHER" id="PTHR22901:SF0">
    <property type="entry name" value="SIALATE O-ACETYLESTERASE"/>
    <property type="match status" value="1"/>
</dbReference>
<dbReference type="Proteomes" id="UP000253961">
    <property type="component" value="Unassembled WGS sequence"/>
</dbReference>
<dbReference type="GO" id="GO:0005975">
    <property type="term" value="P:carbohydrate metabolic process"/>
    <property type="evidence" value="ECO:0007669"/>
    <property type="project" value="InterPro"/>
</dbReference>
<organism evidence="3 4">
    <name type="scientific">Pedobacter chinensis</name>
    <dbReference type="NCBI Taxonomy" id="2282421"/>
    <lineage>
        <taxon>Bacteria</taxon>
        <taxon>Pseudomonadati</taxon>
        <taxon>Bacteroidota</taxon>
        <taxon>Sphingobacteriia</taxon>
        <taxon>Sphingobacteriales</taxon>
        <taxon>Sphingobacteriaceae</taxon>
        <taxon>Pedobacter</taxon>
    </lineage>
</organism>
<protein>
    <submittedName>
        <fullName evidence="3">9-O-acetylesterase</fullName>
    </submittedName>
</protein>
<dbReference type="EMBL" id="QPKV01000003">
    <property type="protein sequence ID" value="RDC57344.1"/>
    <property type="molecule type" value="Genomic_DNA"/>
</dbReference>
<evidence type="ECO:0000313" key="4">
    <source>
        <dbReference type="Proteomes" id="UP000253961"/>
    </source>
</evidence>
<evidence type="ECO:0000259" key="2">
    <source>
        <dbReference type="Pfam" id="PF03629"/>
    </source>
</evidence>
<dbReference type="Pfam" id="PF03629">
    <property type="entry name" value="SASA"/>
    <property type="match status" value="2"/>
</dbReference>
<dbReference type="InterPro" id="IPR039329">
    <property type="entry name" value="SIAE"/>
</dbReference>
<dbReference type="GO" id="GO:0004553">
    <property type="term" value="F:hydrolase activity, hydrolyzing O-glycosyl compounds"/>
    <property type="evidence" value="ECO:0007669"/>
    <property type="project" value="InterPro"/>
</dbReference>
<keyword evidence="1" id="KW-0378">Hydrolase</keyword>
<sequence>MKLYIKLVKGGLMVASLFLSIVTQAKVVLPALFSDYMVFQQKTTASVWGKTTPGKSVNITTTWSHKAYSTKADQDGNWIIKLQTPSFGGPYNVAISDGEVTNLMNVMIGEVWICSGQSNMEMPLAGWAKIDNYEKEIEDAQYPNIRLLQVQHVASNFPLGDAKVDNGGWKPCIPQYVANFSAVAYFFAREVYKKTGIPIGLIHTSWGGTIAEAWTSAATLKTMPDFVDVVNKIENSAKDKNGASLEQQMQSWLDVINIKDAGMQHGNATWASANTDLSSWKSISIPALWGDADLLNFDGIVWFRKTVTIPQSWEGKEVKINLGTIDDDDITYVNGKKIGKTQGYNVPRVYTIPGNKVKGGALNITVRVFDSGGEGGIYGNKNLISVSSASGEKISLDGEWKYKIGLDLKDVPPNPITNNGPNRATVLYNAMINPYLQFPIRGAIWYQGESNVDRAYQYQTLFPNMIKDWRKSWNQPDFPFYFVQLANFMKVEDQPKESSWAELREAQFKTLSLPNTGMAVAIDIGDAEDIHPKNKQEVGRRLALIALAKNYKRKITYTGPIYQSQVIDDNVIKLNFSSTKGGLKAKDGGELKGFAIAGADQKFYWAKAVIKGNQVIVSCPDVANPVAVRYAWANNPVCNLINGAGLPASPFRTDNWKGITQRP</sequence>
<gene>
    <name evidence="3" type="ORF">DU508_09260</name>
</gene>
<feature type="domain" description="Sialate O-acetylesterase" evidence="2">
    <location>
        <begin position="110"/>
        <end position="239"/>
    </location>
</feature>
<dbReference type="InterPro" id="IPR005181">
    <property type="entry name" value="SASA"/>
</dbReference>
<dbReference type="InterPro" id="IPR036514">
    <property type="entry name" value="SGNH_hydro_sf"/>
</dbReference>
<dbReference type="InterPro" id="IPR008979">
    <property type="entry name" value="Galactose-bd-like_sf"/>
</dbReference>
<dbReference type="Gene3D" id="3.40.50.1110">
    <property type="entry name" value="SGNH hydrolase"/>
    <property type="match status" value="2"/>
</dbReference>
<dbReference type="SUPFAM" id="SSF49785">
    <property type="entry name" value="Galactose-binding domain-like"/>
    <property type="match status" value="1"/>
</dbReference>
<evidence type="ECO:0000256" key="1">
    <source>
        <dbReference type="ARBA" id="ARBA00022801"/>
    </source>
</evidence>
<accession>A0A369PXW4</accession>
<dbReference type="AlphaFoldDB" id="A0A369PXW4"/>
<evidence type="ECO:0000313" key="3">
    <source>
        <dbReference type="EMBL" id="RDC57344.1"/>
    </source>
</evidence>
<keyword evidence="4" id="KW-1185">Reference proteome</keyword>
<name>A0A369PXW4_9SPHI</name>
<proteinExistence type="predicted"/>
<dbReference type="SUPFAM" id="SSF52266">
    <property type="entry name" value="SGNH hydrolase"/>
    <property type="match status" value="1"/>
</dbReference>
<dbReference type="RefSeq" id="WP_115402515.1">
    <property type="nucleotide sequence ID" value="NZ_QPKV01000003.1"/>
</dbReference>
<reference evidence="3 4" key="1">
    <citation type="submission" date="2018-07" db="EMBL/GenBank/DDBJ databases">
        <title>Pedobacter sp. nov., isolated from soil.</title>
        <authorList>
            <person name="Zhou L.Y."/>
            <person name="Du Z.J."/>
        </authorList>
    </citation>
    <scope>NUCLEOTIDE SEQUENCE [LARGE SCALE GENOMIC DNA]</scope>
    <source>
        <strain evidence="3 4">JDX94</strain>
    </source>
</reference>